<feature type="non-terminal residue" evidence="1">
    <location>
        <position position="1"/>
    </location>
</feature>
<organism evidence="1 2">
    <name type="scientific">Cetraspora pellucida</name>
    <dbReference type="NCBI Taxonomy" id="1433469"/>
    <lineage>
        <taxon>Eukaryota</taxon>
        <taxon>Fungi</taxon>
        <taxon>Fungi incertae sedis</taxon>
        <taxon>Mucoromycota</taxon>
        <taxon>Glomeromycotina</taxon>
        <taxon>Glomeromycetes</taxon>
        <taxon>Diversisporales</taxon>
        <taxon>Gigasporaceae</taxon>
        <taxon>Cetraspora</taxon>
    </lineage>
</organism>
<gene>
    <name evidence="1" type="ORF">SPELUC_LOCUS16681</name>
</gene>
<accession>A0ACA9RB26</accession>
<dbReference type="Proteomes" id="UP000789366">
    <property type="component" value="Unassembled WGS sequence"/>
</dbReference>
<proteinExistence type="predicted"/>
<evidence type="ECO:0000313" key="1">
    <source>
        <dbReference type="EMBL" id="CAG8784694.1"/>
    </source>
</evidence>
<reference evidence="1" key="1">
    <citation type="submission" date="2021-06" db="EMBL/GenBank/DDBJ databases">
        <authorList>
            <person name="Kallberg Y."/>
            <person name="Tangrot J."/>
            <person name="Rosling A."/>
        </authorList>
    </citation>
    <scope>NUCLEOTIDE SEQUENCE</scope>
    <source>
        <strain evidence="1">28 12/20/2015</strain>
    </source>
</reference>
<protein>
    <submittedName>
        <fullName evidence="1">7449_t:CDS:1</fullName>
    </submittedName>
</protein>
<name>A0ACA9RB26_9GLOM</name>
<sequence>IHVLDRKKNSFELPFTKMESKDNFRPAEEQPINISQRHVKPFNLF</sequence>
<comment type="caution">
    <text evidence="1">The sequence shown here is derived from an EMBL/GenBank/DDBJ whole genome shotgun (WGS) entry which is preliminary data.</text>
</comment>
<dbReference type="EMBL" id="CAJVPW010063434">
    <property type="protein sequence ID" value="CAG8784694.1"/>
    <property type="molecule type" value="Genomic_DNA"/>
</dbReference>
<evidence type="ECO:0000313" key="2">
    <source>
        <dbReference type="Proteomes" id="UP000789366"/>
    </source>
</evidence>
<keyword evidence="2" id="KW-1185">Reference proteome</keyword>